<keyword evidence="2" id="KW-1185">Reference proteome</keyword>
<dbReference type="AlphaFoldDB" id="A0ABD1TZM1"/>
<sequence>MDEAKTAVVIRYGAFEFKVMPFILKKCSSKVLHGDESGSLARISFRVQLLEYRARSSNHVADALIWHDDLAVIFSMAALLGSDVTTTTRDRIRALLEKDPATYLVDLIKQGKTRNF</sequence>
<proteinExistence type="predicted"/>
<reference evidence="2" key="1">
    <citation type="submission" date="2024-07" db="EMBL/GenBank/DDBJ databases">
        <title>Two chromosome-level genome assemblies of Korean endemic species Abeliophyllum distichum and Forsythia ovata (Oleaceae).</title>
        <authorList>
            <person name="Jang H."/>
        </authorList>
    </citation>
    <scope>NUCLEOTIDE SEQUENCE [LARGE SCALE GENOMIC DNA]</scope>
</reference>
<gene>
    <name evidence="1" type="ORF">Adt_14436</name>
</gene>
<dbReference type="GO" id="GO:0003964">
    <property type="term" value="F:RNA-directed DNA polymerase activity"/>
    <property type="evidence" value="ECO:0007669"/>
    <property type="project" value="UniProtKB-KW"/>
</dbReference>
<keyword evidence="1" id="KW-0808">Transferase</keyword>
<accession>A0ABD1TZM1</accession>
<evidence type="ECO:0000313" key="2">
    <source>
        <dbReference type="Proteomes" id="UP001604336"/>
    </source>
</evidence>
<evidence type="ECO:0000313" key="1">
    <source>
        <dbReference type="EMBL" id="KAL2518189.1"/>
    </source>
</evidence>
<protein>
    <submittedName>
        <fullName evidence="1">RNA-directed DNA polymerase</fullName>
    </submittedName>
</protein>
<keyword evidence="1" id="KW-0695">RNA-directed DNA polymerase</keyword>
<dbReference type="Proteomes" id="UP001604336">
    <property type="component" value="Unassembled WGS sequence"/>
</dbReference>
<name>A0ABD1TZM1_9LAMI</name>
<dbReference type="EMBL" id="JBFOLK010000004">
    <property type="protein sequence ID" value="KAL2518189.1"/>
    <property type="molecule type" value="Genomic_DNA"/>
</dbReference>
<comment type="caution">
    <text evidence="1">The sequence shown here is derived from an EMBL/GenBank/DDBJ whole genome shotgun (WGS) entry which is preliminary data.</text>
</comment>
<keyword evidence="1" id="KW-0548">Nucleotidyltransferase</keyword>
<organism evidence="1 2">
    <name type="scientific">Abeliophyllum distichum</name>
    <dbReference type="NCBI Taxonomy" id="126358"/>
    <lineage>
        <taxon>Eukaryota</taxon>
        <taxon>Viridiplantae</taxon>
        <taxon>Streptophyta</taxon>
        <taxon>Embryophyta</taxon>
        <taxon>Tracheophyta</taxon>
        <taxon>Spermatophyta</taxon>
        <taxon>Magnoliopsida</taxon>
        <taxon>eudicotyledons</taxon>
        <taxon>Gunneridae</taxon>
        <taxon>Pentapetalae</taxon>
        <taxon>asterids</taxon>
        <taxon>lamiids</taxon>
        <taxon>Lamiales</taxon>
        <taxon>Oleaceae</taxon>
        <taxon>Forsythieae</taxon>
        <taxon>Abeliophyllum</taxon>
    </lineage>
</organism>